<sequence length="660" mass="74805">MRDNCSGKVAESSFRTIKCKAALWRGGRAPKQPQRVYVYARIVAAAANWIIKTISANCRRREAGFTTLEAASEHRSGEGARSAWLLAAQLARSKRTDSFARPIELFYPNHHQTILKNYTFEKNVTEWCAPLPASCTLLRGESNSIASTHLHPFAQNIQTFELLMALQSRRERDFGSKRLKHVSTSRDRSLGHRRLLHRHRREHHRSRGSTSSISLSAERRSRSRTRAYERRCSRGNDYDRRRGYRHSRRSTSSVSSTSQSRSDRNRRSLDRRSSRGKDYDRRRGYRHSRRSTSSASSTSESRSGRNRRSLDRRSSRSRSRSRRGSSQRSSYTPPPSLNDATLNASPNESAENAHSRSRTRATTTTTSTTTVAEKSTTTSTAAAALTSTSSKVITEEGLDEFALNILGDDPNKSPSPKNEIHPDLTIESASNVESAYTIGRNAIRQAHVHKGLSEDSIEIIMDSLSQNTVKQYSSTIVKWIDYCKLQKISHFDAPVVKIIDFLTLRYNEGASYSSINSAKAAISNVLDYSIGNNQTLEKFFKGIYRTRPSRPKYNRTWDVDIVLDYVSKWYPLNSLSFEKLSKKLAVLLALATAHRVQTLVSIDLERIIYFHDRIEIEINDNIKTSAPGKTQPLLVLPYFANKPELCASTTLLEYIKVLRN</sequence>
<evidence type="ECO:0000259" key="3">
    <source>
        <dbReference type="PROSITE" id="PS51900"/>
    </source>
</evidence>
<dbReference type="PANTHER" id="PTHR35617:SF3">
    <property type="entry name" value="CORE-BINDING (CB) DOMAIN-CONTAINING PROTEIN"/>
    <property type="match status" value="1"/>
</dbReference>
<keyword evidence="1" id="KW-0238">DNA-binding</keyword>
<evidence type="ECO:0000256" key="2">
    <source>
        <dbReference type="SAM" id="MobiDB-lite"/>
    </source>
</evidence>
<feature type="compositionally biased region" description="Polar residues" evidence="2">
    <location>
        <begin position="338"/>
        <end position="352"/>
    </location>
</feature>
<dbReference type="OrthoDB" id="7554222at2759"/>
<dbReference type="AlphaFoldDB" id="A0A6H5IAX7"/>
<dbReference type="EMBL" id="CADCXV010000690">
    <property type="protein sequence ID" value="CAB0032811.1"/>
    <property type="molecule type" value="Genomic_DNA"/>
</dbReference>
<feature type="compositionally biased region" description="Basic residues" evidence="2">
    <location>
        <begin position="191"/>
        <end position="207"/>
    </location>
</feature>
<accession>A0A6H5IAX7</accession>
<dbReference type="GO" id="GO:0003677">
    <property type="term" value="F:DNA binding"/>
    <property type="evidence" value="ECO:0007669"/>
    <property type="project" value="UniProtKB-KW"/>
</dbReference>
<organism evidence="4 5">
    <name type="scientific">Trichogramma brassicae</name>
    <dbReference type="NCBI Taxonomy" id="86971"/>
    <lineage>
        <taxon>Eukaryota</taxon>
        <taxon>Metazoa</taxon>
        <taxon>Ecdysozoa</taxon>
        <taxon>Arthropoda</taxon>
        <taxon>Hexapoda</taxon>
        <taxon>Insecta</taxon>
        <taxon>Pterygota</taxon>
        <taxon>Neoptera</taxon>
        <taxon>Endopterygota</taxon>
        <taxon>Hymenoptera</taxon>
        <taxon>Apocrita</taxon>
        <taxon>Proctotrupomorpha</taxon>
        <taxon>Chalcidoidea</taxon>
        <taxon>Trichogrammatidae</taxon>
        <taxon>Trichogramma</taxon>
    </lineage>
</organism>
<keyword evidence="5" id="KW-1185">Reference proteome</keyword>
<proteinExistence type="predicted"/>
<dbReference type="InterPro" id="IPR044068">
    <property type="entry name" value="CB"/>
</dbReference>
<evidence type="ECO:0000313" key="4">
    <source>
        <dbReference type="EMBL" id="CAB0032811.1"/>
    </source>
</evidence>
<gene>
    <name evidence="4" type="ORF">TBRA_LOCUS4737</name>
</gene>
<reference evidence="4 5" key="1">
    <citation type="submission" date="2020-02" db="EMBL/GenBank/DDBJ databases">
        <authorList>
            <person name="Ferguson B K."/>
        </authorList>
    </citation>
    <scope>NUCLEOTIDE SEQUENCE [LARGE SCALE GENOMIC DNA]</scope>
</reference>
<feature type="compositionally biased region" description="Low complexity" evidence="2">
    <location>
        <begin position="250"/>
        <end position="260"/>
    </location>
</feature>
<feature type="compositionally biased region" description="Low complexity" evidence="2">
    <location>
        <begin position="360"/>
        <end position="384"/>
    </location>
</feature>
<protein>
    <recommendedName>
        <fullName evidence="3">Core-binding (CB) domain-containing protein</fullName>
    </recommendedName>
</protein>
<dbReference type="PROSITE" id="PS51900">
    <property type="entry name" value="CB"/>
    <property type="match status" value="1"/>
</dbReference>
<dbReference type="Gene3D" id="1.10.150.130">
    <property type="match status" value="1"/>
</dbReference>
<feature type="compositionally biased region" description="Basic and acidic residues" evidence="2">
    <location>
        <begin position="261"/>
        <end position="282"/>
    </location>
</feature>
<feature type="compositionally biased region" description="Basic residues" evidence="2">
    <location>
        <begin position="315"/>
        <end position="325"/>
    </location>
</feature>
<dbReference type="InterPro" id="IPR010998">
    <property type="entry name" value="Integrase_recombinase_N"/>
</dbReference>
<feature type="compositionally biased region" description="Basic and acidic residues" evidence="2">
    <location>
        <begin position="226"/>
        <end position="241"/>
    </location>
</feature>
<dbReference type="PANTHER" id="PTHR35617">
    <property type="entry name" value="PHAGE_INTEGRASE DOMAIN-CONTAINING PROTEIN"/>
    <property type="match status" value="1"/>
</dbReference>
<feature type="compositionally biased region" description="Low complexity" evidence="2">
    <location>
        <begin position="291"/>
        <end position="301"/>
    </location>
</feature>
<evidence type="ECO:0000313" key="5">
    <source>
        <dbReference type="Proteomes" id="UP000479190"/>
    </source>
</evidence>
<feature type="region of interest" description="Disordered" evidence="2">
    <location>
        <begin position="175"/>
        <end position="384"/>
    </location>
</feature>
<dbReference type="SUPFAM" id="SSF47823">
    <property type="entry name" value="lambda integrase-like, N-terminal domain"/>
    <property type="match status" value="1"/>
</dbReference>
<dbReference type="Proteomes" id="UP000479190">
    <property type="component" value="Unassembled WGS sequence"/>
</dbReference>
<name>A0A6H5IAX7_9HYME</name>
<feature type="domain" description="Core-binding (CB)" evidence="3">
    <location>
        <begin position="447"/>
        <end position="530"/>
    </location>
</feature>
<evidence type="ECO:0000256" key="1">
    <source>
        <dbReference type="ARBA" id="ARBA00023125"/>
    </source>
</evidence>